<protein>
    <recommendedName>
        <fullName evidence="6">Phage integrase family protein</fullName>
    </recommendedName>
</protein>
<dbReference type="Gene3D" id="1.10.150.130">
    <property type="match status" value="1"/>
</dbReference>
<dbReference type="SUPFAM" id="SSF56349">
    <property type="entry name" value="DNA breaking-rejoining enzymes"/>
    <property type="match status" value="1"/>
</dbReference>
<keyword evidence="4" id="KW-0233">DNA recombination</keyword>
<evidence type="ECO:0000256" key="2">
    <source>
        <dbReference type="ARBA" id="ARBA00022908"/>
    </source>
</evidence>
<comment type="similarity">
    <text evidence="1">Belongs to the 'phage' integrase family.</text>
</comment>
<dbReference type="InterPro" id="IPR011010">
    <property type="entry name" value="DNA_brk_join_enz"/>
</dbReference>
<dbReference type="GO" id="GO:0003677">
    <property type="term" value="F:DNA binding"/>
    <property type="evidence" value="ECO:0007669"/>
    <property type="project" value="UniProtKB-KW"/>
</dbReference>
<organism evidence="5">
    <name type="scientific">Candidatus Kentrum sp. FW</name>
    <dbReference type="NCBI Taxonomy" id="2126338"/>
    <lineage>
        <taxon>Bacteria</taxon>
        <taxon>Pseudomonadati</taxon>
        <taxon>Pseudomonadota</taxon>
        <taxon>Gammaproteobacteria</taxon>
        <taxon>Candidatus Kentrum</taxon>
    </lineage>
</organism>
<reference evidence="5" key="1">
    <citation type="submission" date="2019-02" db="EMBL/GenBank/DDBJ databases">
        <authorList>
            <person name="Gruber-Vodicka R. H."/>
            <person name="Seah K. B. B."/>
        </authorList>
    </citation>
    <scope>NUCLEOTIDE SEQUENCE</scope>
    <source>
        <strain evidence="5">BECK_BZ131</strain>
    </source>
</reference>
<evidence type="ECO:0000313" key="5">
    <source>
        <dbReference type="EMBL" id="VFJ73210.1"/>
    </source>
</evidence>
<dbReference type="EMBL" id="CAADFE010000047">
    <property type="protein sequence ID" value="VFJ73210.1"/>
    <property type="molecule type" value="Genomic_DNA"/>
</dbReference>
<keyword evidence="2" id="KW-0229">DNA integration</keyword>
<dbReference type="InterPro" id="IPR050808">
    <property type="entry name" value="Phage_Integrase"/>
</dbReference>
<dbReference type="GO" id="GO:0015074">
    <property type="term" value="P:DNA integration"/>
    <property type="evidence" value="ECO:0007669"/>
    <property type="project" value="UniProtKB-KW"/>
</dbReference>
<dbReference type="InterPro" id="IPR013762">
    <property type="entry name" value="Integrase-like_cat_sf"/>
</dbReference>
<sequence length="356" mass="40772">MAKKRRNQENRGLPKRWRFVHGCYYYSVPPGQESKWDGKKTFNLGKTLPDAYRVWAARIERGEKTVTLAALFERYALEVIPTKAPKSQTENVRQLKILTEAFGSASLSDVRPVHIYQYVDARSAKVAARREIMLLSHAFTKAIEWGLIDNHPFKGQIRLQGEKPRDRYVEDWEVIEALSLPAPQKRGGVAVVQAYIKLKLLTGLARGDLLRLQPGVHFQKDGILVQRHKTAKSTGKRTLYEWTPELRAAVDEATRARPLDIAPFLFCNRKGQSYMNEETGTADGWDSLWQRFMERVLTETKVTERFTEHDLRAKCASDADSLEQARALLTHADSRTTARIYRRKPERVRPGKGIGK</sequence>
<evidence type="ECO:0000256" key="4">
    <source>
        <dbReference type="ARBA" id="ARBA00023172"/>
    </source>
</evidence>
<gene>
    <name evidence="5" type="ORF">BECKFW1821C_GA0114237_10475</name>
</gene>
<proteinExistence type="inferred from homology"/>
<dbReference type="PANTHER" id="PTHR30629:SF2">
    <property type="entry name" value="PROPHAGE INTEGRASE INTS-RELATED"/>
    <property type="match status" value="1"/>
</dbReference>
<accession>A0A450TW29</accession>
<dbReference type="Gene3D" id="1.10.443.10">
    <property type="entry name" value="Intergrase catalytic core"/>
    <property type="match status" value="1"/>
</dbReference>
<evidence type="ECO:0000256" key="3">
    <source>
        <dbReference type="ARBA" id="ARBA00023125"/>
    </source>
</evidence>
<dbReference type="AlphaFoldDB" id="A0A450TW29"/>
<dbReference type="InterPro" id="IPR010998">
    <property type="entry name" value="Integrase_recombinase_N"/>
</dbReference>
<dbReference type="PANTHER" id="PTHR30629">
    <property type="entry name" value="PROPHAGE INTEGRASE"/>
    <property type="match status" value="1"/>
</dbReference>
<evidence type="ECO:0000256" key="1">
    <source>
        <dbReference type="ARBA" id="ARBA00008857"/>
    </source>
</evidence>
<name>A0A450TW29_9GAMM</name>
<keyword evidence="3" id="KW-0238">DNA-binding</keyword>
<evidence type="ECO:0008006" key="6">
    <source>
        <dbReference type="Google" id="ProtNLM"/>
    </source>
</evidence>
<dbReference type="GO" id="GO:0006310">
    <property type="term" value="P:DNA recombination"/>
    <property type="evidence" value="ECO:0007669"/>
    <property type="project" value="UniProtKB-KW"/>
</dbReference>